<dbReference type="Pfam" id="PF07679">
    <property type="entry name" value="I-set"/>
    <property type="match status" value="1"/>
</dbReference>
<keyword evidence="4" id="KW-1185">Reference proteome</keyword>
<dbReference type="InterPro" id="IPR013106">
    <property type="entry name" value="Ig_V-set"/>
</dbReference>
<keyword evidence="1" id="KW-1133">Transmembrane helix</keyword>
<dbReference type="Proteomes" id="UP000708208">
    <property type="component" value="Unassembled WGS sequence"/>
</dbReference>
<comment type="caution">
    <text evidence="3">The sequence shown here is derived from an EMBL/GenBank/DDBJ whole genome shotgun (WGS) entry which is preliminary data.</text>
</comment>
<dbReference type="InterPro" id="IPR037448">
    <property type="entry name" value="Zig-8"/>
</dbReference>
<dbReference type="InterPro" id="IPR003599">
    <property type="entry name" value="Ig_sub"/>
</dbReference>
<accession>A0A8J2KXB3</accession>
<evidence type="ECO:0000313" key="4">
    <source>
        <dbReference type="Proteomes" id="UP000708208"/>
    </source>
</evidence>
<reference evidence="3" key="1">
    <citation type="submission" date="2021-06" db="EMBL/GenBank/DDBJ databases">
        <authorList>
            <person name="Hodson N. C."/>
            <person name="Mongue J. A."/>
            <person name="Jaron S. K."/>
        </authorList>
    </citation>
    <scope>NUCLEOTIDE SEQUENCE</scope>
</reference>
<name>A0A8J2KXB3_9HEXA</name>
<dbReference type="EMBL" id="CAJVCH010534968">
    <property type="protein sequence ID" value="CAG7825099.1"/>
    <property type="molecule type" value="Genomic_DNA"/>
</dbReference>
<dbReference type="PANTHER" id="PTHR23279">
    <property type="entry name" value="DEFECTIVE PROBOSCIS EXTENSION RESPONSE DPR -RELATED"/>
    <property type="match status" value="1"/>
</dbReference>
<dbReference type="InterPro" id="IPR003598">
    <property type="entry name" value="Ig_sub2"/>
</dbReference>
<dbReference type="PROSITE" id="PS50835">
    <property type="entry name" value="IG_LIKE"/>
    <property type="match status" value="2"/>
</dbReference>
<dbReference type="PANTHER" id="PTHR23279:SF6">
    <property type="entry name" value="DEFECTIVE PROBOSCIS EXTENSION RESPONSE 7, ISOFORM F"/>
    <property type="match status" value="1"/>
</dbReference>
<protein>
    <recommendedName>
        <fullName evidence="2">Ig-like domain-containing protein</fullName>
    </recommendedName>
</protein>
<dbReference type="SMART" id="SM00406">
    <property type="entry name" value="IGv"/>
    <property type="match status" value="1"/>
</dbReference>
<dbReference type="OrthoDB" id="6377396at2759"/>
<sequence length="346" mass="37550">LTTRAGQEAGRSAAATLSPHIEMFKLNATAYSGQTAYLQCVVKHLGDKTVSWIRRRDLHILTSGNHVYTSDPRVSLLRQGKLYNSWTLKIIRVSKKDEGAYECQVNTEPKLTASIFLLVFGRDETVHSAWRVMESSPLQLDSNLNSKPKVTEARIVGPVQLNLPEGSIANFTCMISHPGLTAPNVTWLHNDIPVKESSVIRGGINIETEKSLFSTISKLVIVKVVPKDQGKYSCGGETLFPASATLWVQSFQHSSSSSSAAAAIDDDDGADARAGKDVNEPGSMVSIGTSLLLLRSPDLKSYAHSPAALALFITYFASAFLSSSSATPFLLALIFIPILDYISKHN</sequence>
<keyword evidence="1" id="KW-0812">Transmembrane</keyword>
<organism evidence="3 4">
    <name type="scientific">Allacma fusca</name>
    <dbReference type="NCBI Taxonomy" id="39272"/>
    <lineage>
        <taxon>Eukaryota</taxon>
        <taxon>Metazoa</taxon>
        <taxon>Ecdysozoa</taxon>
        <taxon>Arthropoda</taxon>
        <taxon>Hexapoda</taxon>
        <taxon>Collembola</taxon>
        <taxon>Symphypleona</taxon>
        <taxon>Sminthuridae</taxon>
        <taxon>Allacma</taxon>
    </lineage>
</organism>
<dbReference type="AlphaFoldDB" id="A0A8J2KXB3"/>
<dbReference type="InterPro" id="IPR007110">
    <property type="entry name" value="Ig-like_dom"/>
</dbReference>
<evidence type="ECO:0000259" key="2">
    <source>
        <dbReference type="PROSITE" id="PS50835"/>
    </source>
</evidence>
<feature type="transmembrane region" description="Helical" evidence="1">
    <location>
        <begin position="326"/>
        <end position="343"/>
    </location>
</feature>
<dbReference type="SMART" id="SM00409">
    <property type="entry name" value="IG"/>
    <property type="match status" value="2"/>
</dbReference>
<evidence type="ECO:0000313" key="3">
    <source>
        <dbReference type="EMBL" id="CAG7825099.1"/>
    </source>
</evidence>
<dbReference type="Pfam" id="PF13927">
    <property type="entry name" value="Ig_3"/>
    <property type="match status" value="1"/>
</dbReference>
<dbReference type="InterPro" id="IPR013098">
    <property type="entry name" value="Ig_I-set"/>
</dbReference>
<gene>
    <name evidence="3" type="ORF">AFUS01_LOCUS35224</name>
</gene>
<proteinExistence type="predicted"/>
<keyword evidence="1" id="KW-0472">Membrane</keyword>
<feature type="domain" description="Ig-like" evidence="2">
    <location>
        <begin position="19"/>
        <end position="114"/>
    </location>
</feature>
<dbReference type="SMART" id="SM00408">
    <property type="entry name" value="IGc2"/>
    <property type="match status" value="2"/>
</dbReference>
<feature type="domain" description="Ig-like" evidence="2">
    <location>
        <begin position="148"/>
        <end position="234"/>
    </location>
</feature>
<feature type="non-terminal residue" evidence="3">
    <location>
        <position position="346"/>
    </location>
</feature>
<evidence type="ECO:0000256" key="1">
    <source>
        <dbReference type="SAM" id="Phobius"/>
    </source>
</evidence>
<dbReference type="GO" id="GO:0050808">
    <property type="term" value="P:synapse organization"/>
    <property type="evidence" value="ECO:0007669"/>
    <property type="project" value="TreeGrafter"/>
</dbReference>
<dbReference type="GO" id="GO:0032589">
    <property type="term" value="C:neuron projection membrane"/>
    <property type="evidence" value="ECO:0007669"/>
    <property type="project" value="TreeGrafter"/>
</dbReference>